<name>A0A1F8FU75_9BACT</name>
<protein>
    <submittedName>
        <fullName evidence="1">Uncharacterized protein</fullName>
    </submittedName>
</protein>
<gene>
    <name evidence="1" type="ORF">A3C81_00880</name>
</gene>
<dbReference type="AlphaFoldDB" id="A0A1F8FU75"/>
<dbReference type="Proteomes" id="UP000177796">
    <property type="component" value="Unassembled WGS sequence"/>
</dbReference>
<accession>A0A1F8FU75</accession>
<comment type="caution">
    <text evidence="1">The sequence shown here is derived from an EMBL/GenBank/DDBJ whole genome shotgun (WGS) entry which is preliminary data.</text>
</comment>
<sequence>MPAIQKINYFSAVNRIARQSVGVPRQNSVRFATLYPIEHFVKNGAARNFGRLFFHQLINNVEIFLFRKGAQFCNLVLDGTHLLVLNIGGFAGIQKEFLRDILCVVIHKIKNLNGRPGCTQSKLP</sequence>
<dbReference type="EMBL" id="MGJY01000020">
    <property type="protein sequence ID" value="OGN16118.1"/>
    <property type="molecule type" value="Genomic_DNA"/>
</dbReference>
<reference evidence="1 2" key="1">
    <citation type="journal article" date="2016" name="Nat. Commun.">
        <title>Thousands of microbial genomes shed light on interconnected biogeochemical processes in an aquifer system.</title>
        <authorList>
            <person name="Anantharaman K."/>
            <person name="Brown C.T."/>
            <person name="Hug L.A."/>
            <person name="Sharon I."/>
            <person name="Castelle C.J."/>
            <person name="Probst A.J."/>
            <person name="Thomas B.C."/>
            <person name="Singh A."/>
            <person name="Wilkins M.J."/>
            <person name="Karaoz U."/>
            <person name="Brodie E.L."/>
            <person name="Williams K.H."/>
            <person name="Hubbard S.S."/>
            <person name="Banfield J.F."/>
        </authorList>
    </citation>
    <scope>NUCLEOTIDE SEQUENCE [LARGE SCALE GENOMIC DNA]</scope>
</reference>
<evidence type="ECO:0000313" key="1">
    <source>
        <dbReference type="EMBL" id="OGN16118.1"/>
    </source>
</evidence>
<proteinExistence type="predicted"/>
<evidence type="ECO:0000313" key="2">
    <source>
        <dbReference type="Proteomes" id="UP000177796"/>
    </source>
</evidence>
<organism evidence="1 2">
    <name type="scientific">Candidatus Yanofskybacteria bacterium RIFCSPHIGHO2_02_FULL_46_19</name>
    <dbReference type="NCBI Taxonomy" id="1802684"/>
    <lineage>
        <taxon>Bacteria</taxon>
        <taxon>Candidatus Yanofskyibacteriota</taxon>
    </lineage>
</organism>